<dbReference type="Gene3D" id="3.40.30.10">
    <property type="entry name" value="Glutaredoxin"/>
    <property type="match status" value="1"/>
</dbReference>
<dbReference type="InterPro" id="IPR000866">
    <property type="entry name" value="AhpC/TSA"/>
</dbReference>
<dbReference type="AlphaFoldDB" id="A0A1H2XIP3"/>
<accession>A0A1H2XIP3</accession>
<proteinExistence type="predicted"/>
<name>A0A1H2XIP3_9BACI</name>
<sequence length="205" mass="22899">MALLREKVLNSQLHRAKNILWNEWHQEKRPGACPGLRIGEKAPAFSLPGMDGENVTLNQLLLQGPVVLLFCFGGWIHAEAERLRSYQEASPLLRQMGAQVVVAASEQLPALQEELKHTSFTGKVLADTNAVAASWYNACISCRDYLLQDVPEVKAALRNTGYHSYCPADVTYVIDQDGTVAVSVWEAARPDPYWIVNELIQLKER</sequence>
<evidence type="ECO:0000313" key="3">
    <source>
        <dbReference type="EMBL" id="SDW92558.1"/>
    </source>
</evidence>
<dbReference type="RefSeq" id="WP_091616330.1">
    <property type="nucleotide sequence ID" value="NZ_FNNC01000007.1"/>
</dbReference>
<keyword evidence="1" id="KW-1015">Disulfide bond</keyword>
<dbReference type="EMBL" id="FNNC01000007">
    <property type="protein sequence ID" value="SDW92558.1"/>
    <property type="molecule type" value="Genomic_DNA"/>
</dbReference>
<reference evidence="3 4" key="1">
    <citation type="submission" date="2016-10" db="EMBL/GenBank/DDBJ databases">
        <authorList>
            <person name="de Groot N.N."/>
        </authorList>
    </citation>
    <scope>NUCLEOTIDE SEQUENCE [LARGE SCALE GENOMIC DNA]</scope>
    <source>
        <strain evidence="3 4">DSM 23126</strain>
    </source>
</reference>
<dbReference type="Proteomes" id="UP000199488">
    <property type="component" value="Unassembled WGS sequence"/>
</dbReference>
<feature type="domain" description="Thioredoxin" evidence="2">
    <location>
        <begin position="36"/>
        <end position="204"/>
    </location>
</feature>
<evidence type="ECO:0000313" key="4">
    <source>
        <dbReference type="Proteomes" id="UP000199488"/>
    </source>
</evidence>
<evidence type="ECO:0000256" key="1">
    <source>
        <dbReference type="ARBA" id="ARBA00023157"/>
    </source>
</evidence>
<organism evidence="3 4">
    <name type="scientific">Marinococcus luteus</name>
    <dbReference type="NCBI Taxonomy" id="1122204"/>
    <lineage>
        <taxon>Bacteria</taxon>
        <taxon>Bacillati</taxon>
        <taxon>Bacillota</taxon>
        <taxon>Bacilli</taxon>
        <taxon>Bacillales</taxon>
        <taxon>Bacillaceae</taxon>
        <taxon>Marinococcus</taxon>
    </lineage>
</organism>
<evidence type="ECO:0000259" key="2">
    <source>
        <dbReference type="PROSITE" id="PS51352"/>
    </source>
</evidence>
<dbReference type="SUPFAM" id="SSF52833">
    <property type="entry name" value="Thioredoxin-like"/>
    <property type="match status" value="1"/>
</dbReference>
<dbReference type="STRING" id="1122204.SAMN05421781_2759"/>
<dbReference type="OrthoDB" id="9809746at2"/>
<gene>
    <name evidence="3" type="ORF">SAMN05421781_2759</name>
</gene>
<dbReference type="PROSITE" id="PS51352">
    <property type="entry name" value="THIOREDOXIN_2"/>
    <property type="match status" value="1"/>
</dbReference>
<dbReference type="GO" id="GO:0016491">
    <property type="term" value="F:oxidoreductase activity"/>
    <property type="evidence" value="ECO:0007669"/>
    <property type="project" value="InterPro"/>
</dbReference>
<protein>
    <submittedName>
        <fullName evidence="3">Peroxiredoxin</fullName>
    </submittedName>
</protein>
<dbReference type="InterPro" id="IPR036249">
    <property type="entry name" value="Thioredoxin-like_sf"/>
</dbReference>
<keyword evidence="4" id="KW-1185">Reference proteome</keyword>
<dbReference type="GO" id="GO:0016209">
    <property type="term" value="F:antioxidant activity"/>
    <property type="evidence" value="ECO:0007669"/>
    <property type="project" value="InterPro"/>
</dbReference>
<dbReference type="Pfam" id="PF00578">
    <property type="entry name" value="AhpC-TSA"/>
    <property type="match status" value="1"/>
</dbReference>
<dbReference type="InterPro" id="IPR013766">
    <property type="entry name" value="Thioredoxin_domain"/>
</dbReference>